<feature type="region of interest" description="Disordered" evidence="1">
    <location>
        <begin position="1"/>
        <end position="22"/>
    </location>
</feature>
<organism evidence="2 3">
    <name type="scientific">Thyridium curvatum</name>
    <dbReference type="NCBI Taxonomy" id="1093900"/>
    <lineage>
        <taxon>Eukaryota</taxon>
        <taxon>Fungi</taxon>
        <taxon>Dikarya</taxon>
        <taxon>Ascomycota</taxon>
        <taxon>Pezizomycotina</taxon>
        <taxon>Sordariomycetes</taxon>
        <taxon>Sordariomycetidae</taxon>
        <taxon>Thyridiales</taxon>
        <taxon>Thyridiaceae</taxon>
        <taxon>Thyridium</taxon>
    </lineage>
</organism>
<feature type="compositionally biased region" description="Basic and acidic residues" evidence="1">
    <location>
        <begin position="10"/>
        <end position="22"/>
    </location>
</feature>
<proteinExistence type="predicted"/>
<reference evidence="2 3" key="1">
    <citation type="submission" date="2019-06" db="EMBL/GenBank/DDBJ databases">
        <title>Draft genome sequence of the filamentous fungus Phialemoniopsis curvata isolated from diesel fuel.</title>
        <authorList>
            <person name="Varaljay V.A."/>
            <person name="Lyon W.J."/>
            <person name="Crouch A.L."/>
            <person name="Drake C.E."/>
            <person name="Hollomon J.M."/>
            <person name="Nadeau L.J."/>
            <person name="Nunn H.S."/>
            <person name="Stevenson B.S."/>
            <person name="Bojanowski C.L."/>
            <person name="Crookes-Goodson W.J."/>
        </authorList>
    </citation>
    <scope>NUCLEOTIDE SEQUENCE [LARGE SCALE GENOMIC DNA]</scope>
    <source>
        <strain evidence="2 3">D216</strain>
    </source>
</reference>
<dbReference type="RefSeq" id="XP_030993154.1">
    <property type="nucleotide sequence ID" value="XM_031142652.1"/>
</dbReference>
<evidence type="ECO:0000313" key="3">
    <source>
        <dbReference type="Proteomes" id="UP000319257"/>
    </source>
</evidence>
<protein>
    <submittedName>
        <fullName evidence="2">Uncharacterized protein</fullName>
    </submittedName>
</protein>
<dbReference type="AlphaFoldDB" id="A0A507AUN4"/>
<dbReference type="EMBL" id="SKBQ01000049">
    <property type="protein sequence ID" value="TPX11443.1"/>
    <property type="molecule type" value="Genomic_DNA"/>
</dbReference>
<accession>A0A507AUN4</accession>
<comment type="caution">
    <text evidence="2">The sequence shown here is derived from an EMBL/GenBank/DDBJ whole genome shotgun (WGS) entry which is preliminary data.</text>
</comment>
<dbReference type="Proteomes" id="UP000319257">
    <property type="component" value="Unassembled WGS sequence"/>
</dbReference>
<sequence>MSAPGCSHGATEHADPKKVPIRDFRSPHREIASKAIRNILSSEIAESTFGQIIDGLPLSQVALDCYKGVTCPGHPLIDEHLQLSPSVLQLARRLRDEFDPDDFHVDYMVGCPHAARSIGHSFPSIILLQAFADAEELSHEFQAAGPGSRAFNTRLIELVAVAVHGIAVSLFKKGPARPATDRLLSWKPDKKVYPPTYFRHEWYTCHEQYPDGVADMAGYWAESRIFGGVVLFDRRDPGSTAGVEPDAVYFHSDNRDVTYRVYRLLDDQKQQLLEFLLSDRTPPSECPLPIHGDRNNRTRIDPEEPIAETGIYRDKWERAPLGPKDYDIRLKDVMDLFNYLSEEEFFEAGHRAFDLRERRRRGDYLGF</sequence>
<name>A0A507AUN4_9PEZI</name>
<keyword evidence="3" id="KW-1185">Reference proteome</keyword>
<dbReference type="InParanoid" id="A0A507AUN4"/>
<dbReference type="OrthoDB" id="5346581at2759"/>
<gene>
    <name evidence="2" type="ORF">E0L32_007862</name>
</gene>
<evidence type="ECO:0000256" key="1">
    <source>
        <dbReference type="SAM" id="MobiDB-lite"/>
    </source>
</evidence>
<dbReference type="GeneID" id="41975309"/>
<evidence type="ECO:0000313" key="2">
    <source>
        <dbReference type="EMBL" id="TPX11443.1"/>
    </source>
</evidence>